<accession>A0A2S3HHY5</accession>
<name>A0A2S3HHY5_9POAL</name>
<proteinExistence type="predicted"/>
<dbReference type="EMBL" id="CM008049">
    <property type="protein sequence ID" value="PAN23291.2"/>
    <property type="molecule type" value="Genomic_DNA"/>
</dbReference>
<reference evidence="2" key="1">
    <citation type="submission" date="2018-04" db="EMBL/GenBank/DDBJ databases">
        <title>WGS assembly of Panicum hallii.</title>
        <authorList>
            <person name="Lovell J."/>
            <person name="Jenkins J."/>
            <person name="Lowry D."/>
            <person name="Mamidi S."/>
            <person name="Sreedasyam A."/>
            <person name="Weng X."/>
            <person name="Barry K."/>
            <person name="Bonette J."/>
            <person name="Campitelli B."/>
            <person name="Daum C."/>
            <person name="Gordon S."/>
            <person name="Gould B."/>
            <person name="Lipzen A."/>
            <person name="Macqueen A."/>
            <person name="Palacio-Mejia J."/>
            <person name="Plott C."/>
            <person name="Shakirov E."/>
            <person name="Shu S."/>
            <person name="Yoshinaga Y."/>
            <person name="Zane M."/>
            <person name="Rokhsar D."/>
            <person name="Grimwood J."/>
            <person name="Schmutz J."/>
            <person name="Juenger T."/>
        </authorList>
    </citation>
    <scope>NUCLEOTIDE SEQUENCE [LARGE SCALE GENOMIC DNA]</scope>
    <source>
        <strain evidence="2">FIL2</strain>
    </source>
</reference>
<dbReference type="Gramene" id="PAN23291">
    <property type="protein sequence ID" value="PAN23291"/>
    <property type="gene ID" value="PAHAL_4G085200"/>
</dbReference>
<gene>
    <name evidence="2" type="ORF">PAHAL_4G085200</name>
</gene>
<feature type="compositionally biased region" description="Low complexity" evidence="1">
    <location>
        <begin position="55"/>
        <end position="65"/>
    </location>
</feature>
<evidence type="ECO:0000313" key="2">
    <source>
        <dbReference type="EMBL" id="PAN23291.2"/>
    </source>
</evidence>
<dbReference type="AlphaFoldDB" id="A0A2S3HHY5"/>
<organism evidence="2">
    <name type="scientific">Panicum hallii</name>
    <dbReference type="NCBI Taxonomy" id="206008"/>
    <lineage>
        <taxon>Eukaryota</taxon>
        <taxon>Viridiplantae</taxon>
        <taxon>Streptophyta</taxon>
        <taxon>Embryophyta</taxon>
        <taxon>Tracheophyta</taxon>
        <taxon>Spermatophyta</taxon>
        <taxon>Magnoliopsida</taxon>
        <taxon>Liliopsida</taxon>
        <taxon>Poales</taxon>
        <taxon>Poaceae</taxon>
        <taxon>PACMAD clade</taxon>
        <taxon>Panicoideae</taxon>
        <taxon>Panicodae</taxon>
        <taxon>Paniceae</taxon>
        <taxon>Panicinae</taxon>
        <taxon>Panicum</taxon>
        <taxon>Panicum sect. Panicum</taxon>
    </lineage>
</organism>
<sequence length="111" mass="12097">MPRFSGEFDRSRQTLAALGTSWLSLPPAADASSAPSRQLSLRLAGQCSSRHSRTPRPTSPSCSPSGATYSSLRSSLPARLFRVSKDVLPPFLSKLFLKISKLVYFKLVILS</sequence>
<protein>
    <submittedName>
        <fullName evidence="2">Uncharacterized protein</fullName>
    </submittedName>
</protein>
<feature type="region of interest" description="Disordered" evidence="1">
    <location>
        <begin position="45"/>
        <end position="67"/>
    </location>
</feature>
<evidence type="ECO:0000256" key="1">
    <source>
        <dbReference type="SAM" id="MobiDB-lite"/>
    </source>
</evidence>
<dbReference type="Proteomes" id="UP000243499">
    <property type="component" value="Chromosome 4"/>
</dbReference>